<organism evidence="3 4">
    <name type="scientific">Alicyclobacillus ferrooxydans</name>
    <dbReference type="NCBI Taxonomy" id="471514"/>
    <lineage>
        <taxon>Bacteria</taxon>
        <taxon>Bacillati</taxon>
        <taxon>Bacillota</taxon>
        <taxon>Bacilli</taxon>
        <taxon>Bacillales</taxon>
        <taxon>Alicyclobacillaceae</taxon>
        <taxon>Alicyclobacillus</taxon>
    </lineage>
</organism>
<dbReference type="EMBL" id="LJCO01000096">
    <property type="protein sequence ID" value="KPV40913.1"/>
    <property type="molecule type" value="Genomic_DNA"/>
</dbReference>
<dbReference type="InterPro" id="IPR044144">
    <property type="entry name" value="SAF_UxaA/GarD"/>
</dbReference>
<dbReference type="GO" id="GO:0019698">
    <property type="term" value="P:D-galacturonate catabolic process"/>
    <property type="evidence" value="ECO:0007669"/>
    <property type="project" value="TreeGrafter"/>
</dbReference>
<comment type="caution">
    <text evidence="3">The sequence shown here is derived from an EMBL/GenBank/DDBJ whole genome shotgun (WGS) entry which is preliminary data.</text>
</comment>
<evidence type="ECO:0000259" key="2">
    <source>
        <dbReference type="SMART" id="SM00858"/>
    </source>
</evidence>
<accession>A0A0P9EQZ7</accession>
<evidence type="ECO:0000256" key="1">
    <source>
        <dbReference type="ARBA" id="ARBA00023239"/>
    </source>
</evidence>
<evidence type="ECO:0000313" key="3">
    <source>
        <dbReference type="EMBL" id="KPV40913.1"/>
    </source>
</evidence>
<dbReference type="InterPro" id="IPR013974">
    <property type="entry name" value="SAF"/>
</dbReference>
<name>A0A0P9EQZ7_9BACL</name>
<dbReference type="OrthoDB" id="9804574at2"/>
<protein>
    <recommendedName>
        <fullName evidence="2">SAF domain-containing protein</fullName>
    </recommendedName>
</protein>
<evidence type="ECO:0000313" key="4">
    <source>
        <dbReference type="Proteomes" id="UP000050482"/>
    </source>
</evidence>
<dbReference type="PANTHER" id="PTHR30536:SF5">
    <property type="entry name" value="ALTRONATE DEHYDRATASE"/>
    <property type="match status" value="1"/>
</dbReference>
<dbReference type="InterPro" id="IPR052172">
    <property type="entry name" value="UxaA_altronate/galactarate_dh"/>
</dbReference>
<dbReference type="STRING" id="471514.AN477_21095"/>
<dbReference type="Proteomes" id="UP000050482">
    <property type="component" value="Unassembled WGS sequence"/>
</dbReference>
<dbReference type="Pfam" id="PF08666">
    <property type="entry name" value="SAF"/>
    <property type="match status" value="1"/>
</dbReference>
<dbReference type="PANTHER" id="PTHR30536">
    <property type="entry name" value="ALTRONATE/GALACTARATE DEHYDRATASE"/>
    <property type="match status" value="1"/>
</dbReference>
<dbReference type="AlphaFoldDB" id="A0A0P9EQZ7"/>
<feature type="domain" description="SAF" evidence="2">
    <location>
        <begin position="5"/>
        <end position="78"/>
    </location>
</feature>
<reference evidence="3 4" key="1">
    <citation type="submission" date="2015-09" db="EMBL/GenBank/DDBJ databases">
        <title>Draft genome sequence of Alicyclobacillus ferrooxydans DSM 22381.</title>
        <authorList>
            <person name="Hemp J."/>
        </authorList>
    </citation>
    <scope>NUCLEOTIDE SEQUENCE [LARGE SCALE GENOMIC DNA]</scope>
    <source>
        <strain evidence="3 4">TC-34</strain>
    </source>
</reference>
<sequence length="93" mass="10030">MHPADNVATALDSLTAGTEIQRNESIQSVTLKSNIPFGHKFALVAIRKGSPIHKYGEVIGEATVDVAAGEHVHVHNVDSLRGRGDLHKEEPNE</sequence>
<dbReference type="GO" id="GO:0016829">
    <property type="term" value="F:lyase activity"/>
    <property type="evidence" value="ECO:0007669"/>
    <property type="project" value="UniProtKB-KW"/>
</dbReference>
<keyword evidence="4" id="KW-1185">Reference proteome</keyword>
<dbReference type="Gene3D" id="2.30.130.110">
    <property type="match status" value="1"/>
</dbReference>
<gene>
    <name evidence="3" type="ORF">AN477_21095</name>
</gene>
<dbReference type="SMART" id="SM00858">
    <property type="entry name" value="SAF"/>
    <property type="match status" value="1"/>
</dbReference>
<keyword evidence="1" id="KW-0456">Lyase</keyword>
<dbReference type="CDD" id="cd11613">
    <property type="entry name" value="SAF_AH_GD"/>
    <property type="match status" value="1"/>
</dbReference>
<dbReference type="PATRIC" id="fig|471514.4.peg.1719"/>
<proteinExistence type="predicted"/>